<sequence>MENPHHADGAAAVRRARFSTLPERIRYEDMTEVKTVAPHDPARYAHDPERSWTSFSCLAVDLGL</sequence>
<dbReference type="RefSeq" id="WP_184972777.1">
    <property type="nucleotide sequence ID" value="NZ_BAAAWF010000113.1"/>
</dbReference>
<keyword evidence="2" id="KW-1185">Reference proteome</keyword>
<name>A0A7W9UU76_9ACTN</name>
<dbReference type="Proteomes" id="UP000585836">
    <property type="component" value="Unassembled WGS sequence"/>
</dbReference>
<dbReference type="AlphaFoldDB" id="A0A7W9UU76"/>
<reference evidence="1 2" key="1">
    <citation type="submission" date="2020-08" db="EMBL/GenBank/DDBJ databases">
        <title>Genomic Encyclopedia of Type Strains, Phase III (KMG-III): the genomes of soil and plant-associated and newly described type strains.</title>
        <authorList>
            <person name="Whitman W."/>
        </authorList>
    </citation>
    <scope>NUCLEOTIDE SEQUENCE [LARGE SCALE GENOMIC DNA]</scope>
    <source>
        <strain evidence="1 2">CECT 3313</strain>
    </source>
</reference>
<accession>A0A7W9UU76</accession>
<dbReference type="EMBL" id="JACHJK010000016">
    <property type="protein sequence ID" value="MBB5931410.1"/>
    <property type="molecule type" value="Genomic_DNA"/>
</dbReference>
<proteinExistence type="predicted"/>
<evidence type="ECO:0000313" key="1">
    <source>
        <dbReference type="EMBL" id="MBB5931410.1"/>
    </source>
</evidence>
<comment type="caution">
    <text evidence="1">The sequence shown here is derived from an EMBL/GenBank/DDBJ whole genome shotgun (WGS) entry which is preliminary data.</text>
</comment>
<gene>
    <name evidence="1" type="ORF">FHS34_006919</name>
</gene>
<protein>
    <submittedName>
        <fullName evidence="1">Uncharacterized protein</fullName>
    </submittedName>
</protein>
<evidence type="ECO:0000313" key="2">
    <source>
        <dbReference type="Proteomes" id="UP000585836"/>
    </source>
</evidence>
<organism evidence="1 2">
    <name type="scientific">Streptomyces echinatus</name>
    <dbReference type="NCBI Taxonomy" id="67293"/>
    <lineage>
        <taxon>Bacteria</taxon>
        <taxon>Bacillati</taxon>
        <taxon>Actinomycetota</taxon>
        <taxon>Actinomycetes</taxon>
        <taxon>Kitasatosporales</taxon>
        <taxon>Streptomycetaceae</taxon>
        <taxon>Streptomyces</taxon>
    </lineage>
</organism>